<evidence type="ECO:0000313" key="2">
    <source>
        <dbReference type="EMBL" id="RCN55755.1"/>
    </source>
</evidence>
<protein>
    <recommendedName>
        <fullName evidence="4">Pilin accessory protein (PilO)</fullName>
    </recommendedName>
</protein>
<dbReference type="EMBL" id="PSYR01000002">
    <property type="protein sequence ID" value="RCN55755.1"/>
    <property type="molecule type" value="Genomic_DNA"/>
</dbReference>
<accession>A0A368HBD3</accession>
<sequence length="425" mass="46325">MRTPIKVNVGRAHYWANLDWETIPANEDHKARFRELQDAVGRRGLRCIRPCPGYDMLSLGYAGPPEGGGRAPAYPALAGAVADARKQPWIGMFCLDAQADRWWMVAITEGQSIIPGGDIVGTRTEVEAARKGISGLKDWAFYDGDLTDLQGYLTDARAASGKPAMAHVFVWRPGIWHLVGVAAVIAAIIGWTAWQRHEATVAQRAALAATRLRLEALRERLTLAQARAAARRPWHDETRPAAFTTACLGFIARIPIDLWGWSPQSVRCGSTGTVILTWHRGIGATTARAPRGALQAGGDTIRRVWPAAFPMAHPHRAARPLPPAVRLKRDLYAWAQAWPVALIFTAAAQAPVLPGVGTAPAHPHARASLYAARSVQVTTTHPDALLRLDRLPSVRITHLSVSDPLSASPVWTARVRYWVTTHTAP</sequence>
<keyword evidence="3" id="KW-1185">Reference proteome</keyword>
<organism evidence="2 3">
    <name type="scientific">Acidiferrobacter thiooxydans</name>
    <dbReference type="NCBI Taxonomy" id="163359"/>
    <lineage>
        <taxon>Bacteria</taxon>
        <taxon>Pseudomonadati</taxon>
        <taxon>Pseudomonadota</taxon>
        <taxon>Gammaproteobacteria</taxon>
        <taxon>Acidiferrobacterales</taxon>
        <taxon>Acidiferrobacteraceae</taxon>
        <taxon>Acidiferrobacter</taxon>
    </lineage>
</organism>
<dbReference type="AlphaFoldDB" id="A0A368HBD3"/>
<keyword evidence="1" id="KW-0812">Transmembrane</keyword>
<feature type="transmembrane region" description="Helical" evidence="1">
    <location>
        <begin position="175"/>
        <end position="194"/>
    </location>
</feature>
<evidence type="ECO:0000313" key="3">
    <source>
        <dbReference type="Proteomes" id="UP000253250"/>
    </source>
</evidence>
<dbReference type="Proteomes" id="UP000253250">
    <property type="component" value="Unassembled WGS sequence"/>
</dbReference>
<reference evidence="2 3" key="1">
    <citation type="submission" date="2018-02" db="EMBL/GenBank/DDBJ databases">
        <title>Insights into the biology of acidophilic members of the Acidiferrobacteraceae family derived from comparative genomic analyses.</title>
        <authorList>
            <person name="Issotta F."/>
            <person name="Thyssen C."/>
            <person name="Mena C."/>
            <person name="Moya A."/>
            <person name="Bellenberg S."/>
            <person name="Sproer C."/>
            <person name="Covarrubias P.C."/>
            <person name="Sand W."/>
            <person name="Quatrini R."/>
            <person name="Vera M."/>
        </authorList>
    </citation>
    <scope>NUCLEOTIDE SEQUENCE [LARGE SCALE GENOMIC DNA]</scope>
    <source>
        <strain evidence="3">m-1</strain>
    </source>
</reference>
<dbReference type="OrthoDB" id="6459111at2"/>
<gene>
    <name evidence="2" type="ORF">C4900_07470</name>
</gene>
<keyword evidence="1" id="KW-0472">Membrane</keyword>
<keyword evidence="1" id="KW-1133">Transmembrane helix</keyword>
<dbReference type="RefSeq" id="WP_114282864.1">
    <property type="nucleotide sequence ID" value="NZ_PSYR01000002.1"/>
</dbReference>
<name>A0A368HBD3_9GAMM</name>
<comment type="caution">
    <text evidence="2">The sequence shown here is derived from an EMBL/GenBank/DDBJ whole genome shotgun (WGS) entry which is preliminary data.</text>
</comment>
<evidence type="ECO:0000256" key="1">
    <source>
        <dbReference type="SAM" id="Phobius"/>
    </source>
</evidence>
<proteinExistence type="predicted"/>
<evidence type="ECO:0008006" key="4">
    <source>
        <dbReference type="Google" id="ProtNLM"/>
    </source>
</evidence>
<dbReference type="Pfam" id="PF06864">
    <property type="entry name" value="PAP_PilO"/>
    <property type="match status" value="1"/>
</dbReference>
<dbReference type="InterPro" id="IPR009663">
    <property type="entry name" value="PAP_PilO"/>
</dbReference>